<dbReference type="Proteomes" id="UP000054538">
    <property type="component" value="Unassembled WGS sequence"/>
</dbReference>
<evidence type="ECO:0000313" key="3">
    <source>
        <dbReference type="Proteomes" id="UP000054538"/>
    </source>
</evidence>
<keyword evidence="3" id="KW-1185">Reference proteome</keyword>
<dbReference type="AlphaFoldDB" id="A0A0D0DJI8"/>
<reference evidence="2 3" key="1">
    <citation type="submission" date="2014-04" db="EMBL/GenBank/DDBJ databases">
        <authorList>
            <consortium name="DOE Joint Genome Institute"/>
            <person name="Kuo A."/>
            <person name="Kohler A."/>
            <person name="Jargeat P."/>
            <person name="Nagy L.G."/>
            <person name="Floudas D."/>
            <person name="Copeland A."/>
            <person name="Barry K.W."/>
            <person name="Cichocki N."/>
            <person name="Veneault-Fourrey C."/>
            <person name="LaButti K."/>
            <person name="Lindquist E.A."/>
            <person name="Lipzen A."/>
            <person name="Lundell T."/>
            <person name="Morin E."/>
            <person name="Murat C."/>
            <person name="Sun H."/>
            <person name="Tunlid A."/>
            <person name="Henrissat B."/>
            <person name="Grigoriev I.V."/>
            <person name="Hibbett D.S."/>
            <person name="Martin F."/>
            <person name="Nordberg H.P."/>
            <person name="Cantor M.N."/>
            <person name="Hua S.X."/>
        </authorList>
    </citation>
    <scope>NUCLEOTIDE SEQUENCE [LARGE SCALE GENOMIC DNA]</scope>
    <source>
        <strain evidence="2 3">Ve08.2h10</strain>
    </source>
</reference>
<dbReference type="InParanoid" id="A0A0D0DJI8"/>
<proteinExistence type="predicted"/>
<dbReference type="HOGENOM" id="CLU_2278365_0_0_1"/>
<dbReference type="EMBL" id="KN824888">
    <property type="protein sequence ID" value="KIK98577.1"/>
    <property type="molecule type" value="Genomic_DNA"/>
</dbReference>
<gene>
    <name evidence="2" type="ORF">PAXRUDRAFT_823748</name>
</gene>
<accession>A0A0D0DJI8</accession>
<sequence length="102" mass="11319">MRRMPRESHLTTLHFEYADAGQGDPYGRVAERPVRPGASQARVSGGIPTSHHSPLPPETGRPDILEGFPRYGKFFQEVSMIRRTGLRSQDVSSILGDGAERM</sequence>
<protein>
    <submittedName>
        <fullName evidence="2">Uncharacterized protein</fullName>
    </submittedName>
</protein>
<feature type="region of interest" description="Disordered" evidence="1">
    <location>
        <begin position="21"/>
        <end position="63"/>
    </location>
</feature>
<name>A0A0D0DJI8_9AGAM</name>
<evidence type="ECO:0000313" key="2">
    <source>
        <dbReference type="EMBL" id="KIK98577.1"/>
    </source>
</evidence>
<organism evidence="2 3">
    <name type="scientific">Paxillus rubicundulus Ve08.2h10</name>
    <dbReference type="NCBI Taxonomy" id="930991"/>
    <lineage>
        <taxon>Eukaryota</taxon>
        <taxon>Fungi</taxon>
        <taxon>Dikarya</taxon>
        <taxon>Basidiomycota</taxon>
        <taxon>Agaricomycotina</taxon>
        <taxon>Agaricomycetes</taxon>
        <taxon>Agaricomycetidae</taxon>
        <taxon>Boletales</taxon>
        <taxon>Paxilineae</taxon>
        <taxon>Paxillaceae</taxon>
        <taxon>Paxillus</taxon>
    </lineage>
</organism>
<evidence type="ECO:0000256" key="1">
    <source>
        <dbReference type="SAM" id="MobiDB-lite"/>
    </source>
</evidence>
<reference evidence="3" key="2">
    <citation type="submission" date="2015-01" db="EMBL/GenBank/DDBJ databases">
        <title>Evolutionary Origins and Diversification of the Mycorrhizal Mutualists.</title>
        <authorList>
            <consortium name="DOE Joint Genome Institute"/>
            <consortium name="Mycorrhizal Genomics Consortium"/>
            <person name="Kohler A."/>
            <person name="Kuo A."/>
            <person name="Nagy L.G."/>
            <person name="Floudas D."/>
            <person name="Copeland A."/>
            <person name="Barry K.W."/>
            <person name="Cichocki N."/>
            <person name="Veneault-Fourrey C."/>
            <person name="LaButti K."/>
            <person name="Lindquist E.A."/>
            <person name="Lipzen A."/>
            <person name="Lundell T."/>
            <person name="Morin E."/>
            <person name="Murat C."/>
            <person name="Riley R."/>
            <person name="Ohm R."/>
            <person name="Sun H."/>
            <person name="Tunlid A."/>
            <person name="Henrissat B."/>
            <person name="Grigoriev I.V."/>
            <person name="Hibbett D.S."/>
            <person name="Martin F."/>
        </authorList>
    </citation>
    <scope>NUCLEOTIDE SEQUENCE [LARGE SCALE GENOMIC DNA]</scope>
    <source>
        <strain evidence="3">Ve08.2h10</strain>
    </source>
</reference>